<dbReference type="OrthoDB" id="7593450at2"/>
<dbReference type="Proteomes" id="UP000254293">
    <property type="component" value="Unassembled WGS sequence"/>
</dbReference>
<dbReference type="RefSeq" id="WP_115307826.1">
    <property type="nucleotide sequence ID" value="NZ_UGJJ01000001.1"/>
</dbReference>
<dbReference type="Pfam" id="PF06041">
    <property type="entry name" value="DUF924"/>
    <property type="match status" value="1"/>
</dbReference>
<name>A0A377QYW5_9NEIS</name>
<evidence type="ECO:0000313" key="1">
    <source>
        <dbReference type="EMBL" id="STR00574.1"/>
    </source>
</evidence>
<accession>A0A377QYW5</accession>
<organism evidence="1 2">
    <name type="scientific">Kingella potus</name>
    <dbReference type="NCBI Taxonomy" id="265175"/>
    <lineage>
        <taxon>Bacteria</taxon>
        <taxon>Pseudomonadati</taxon>
        <taxon>Pseudomonadota</taxon>
        <taxon>Betaproteobacteria</taxon>
        <taxon>Neisseriales</taxon>
        <taxon>Neisseriaceae</taxon>
        <taxon>Kingella</taxon>
    </lineage>
</organism>
<keyword evidence="2" id="KW-1185">Reference proteome</keyword>
<gene>
    <name evidence="1" type="ORF">NCTC13336_00783</name>
</gene>
<evidence type="ECO:0000313" key="2">
    <source>
        <dbReference type="Proteomes" id="UP000254293"/>
    </source>
</evidence>
<proteinExistence type="predicted"/>
<dbReference type="Gene3D" id="1.20.58.320">
    <property type="entry name" value="TPR-like"/>
    <property type="match status" value="1"/>
</dbReference>
<dbReference type="EMBL" id="UGJJ01000001">
    <property type="protein sequence ID" value="STR00574.1"/>
    <property type="molecule type" value="Genomic_DNA"/>
</dbReference>
<dbReference type="Gene3D" id="1.25.40.10">
    <property type="entry name" value="Tetratricopeptide repeat domain"/>
    <property type="match status" value="1"/>
</dbReference>
<sequence length="179" mass="20634">METQDVLEFWFAEENRPYWFAENTAFDEKIHMLFYPLWQRAAAGTLHGWRKTMQGRLAEIIILDQFSRNLFRNSPQAYAQDLAALCLAQEAITRPGFAAMTIEERHFMLMPFMHSESAELHAHAVGVFKQYVPGAPLDFELKHQAVIDRFGRYPHRNAVLGRESTPAELEFLAAEGKGF</sequence>
<dbReference type="AlphaFoldDB" id="A0A377QYW5"/>
<dbReference type="InterPro" id="IPR010323">
    <property type="entry name" value="DUF924"/>
</dbReference>
<protein>
    <submittedName>
        <fullName evidence="1">Uncharacterized protein conserved in bacteria</fullName>
    </submittedName>
</protein>
<dbReference type="SUPFAM" id="SSF48452">
    <property type="entry name" value="TPR-like"/>
    <property type="match status" value="1"/>
</dbReference>
<dbReference type="InterPro" id="IPR011990">
    <property type="entry name" value="TPR-like_helical_dom_sf"/>
</dbReference>
<reference evidence="1 2" key="1">
    <citation type="submission" date="2018-06" db="EMBL/GenBank/DDBJ databases">
        <authorList>
            <consortium name="Pathogen Informatics"/>
            <person name="Doyle S."/>
        </authorList>
    </citation>
    <scope>NUCLEOTIDE SEQUENCE [LARGE SCALE GENOMIC DNA]</scope>
    <source>
        <strain evidence="1 2">NCTC13336</strain>
    </source>
</reference>